<feature type="non-terminal residue" evidence="8">
    <location>
        <position position="111"/>
    </location>
</feature>
<gene>
    <name evidence="8" type="primary">Pol_0</name>
    <name evidence="8" type="ORF">PEDTOR_R14817</name>
</gene>
<evidence type="ECO:0000259" key="7">
    <source>
        <dbReference type="PROSITE" id="PS50994"/>
    </source>
</evidence>
<name>A0A7K6NFJ5_PEDTO</name>
<dbReference type="Gene3D" id="3.30.420.10">
    <property type="entry name" value="Ribonuclease H-like superfamily/Ribonuclease H"/>
    <property type="match status" value="1"/>
</dbReference>
<feature type="domain" description="Integrase catalytic" evidence="7">
    <location>
        <begin position="1"/>
        <end position="111"/>
    </location>
</feature>
<evidence type="ECO:0000256" key="5">
    <source>
        <dbReference type="ARBA" id="ARBA00022801"/>
    </source>
</evidence>
<dbReference type="EMBL" id="VZRU01008266">
    <property type="protein sequence ID" value="NWW47254.1"/>
    <property type="molecule type" value="Genomic_DNA"/>
</dbReference>
<proteinExistence type="predicted"/>
<keyword evidence="3" id="KW-0540">Nuclease</keyword>
<dbReference type="InterPro" id="IPR012337">
    <property type="entry name" value="RNaseH-like_sf"/>
</dbReference>
<dbReference type="PANTHER" id="PTHR41694">
    <property type="entry name" value="ENDOGENOUS RETROVIRUS GROUP K MEMBER POL PROTEIN"/>
    <property type="match status" value="1"/>
</dbReference>
<keyword evidence="6" id="KW-0695">RNA-directed DNA polymerase</keyword>
<dbReference type="GO" id="GO:0003964">
    <property type="term" value="F:RNA-directed DNA polymerase activity"/>
    <property type="evidence" value="ECO:0007669"/>
    <property type="project" value="UniProtKB-KW"/>
</dbReference>
<dbReference type="AlphaFoldDB" id="A0A7K6NFJ5"/>
<dbReference type="InterPro" id="IPR001584">
    <property type="entry name" value="Integrase_cat-core"/>
</dbReference>
<accession>A0A7K6NFJ5</accession>
<keyword evidence="1" id="KW-0808">Transferase</keyword>
<organism evidence="8 9">
    <name type="scientific">Pedionomus torquatus</name>
    <name type="common">Plains-wanderer</name>
    <dbReference type="NCBI Taxonomy" id="227192"/>
    <lineage>
        <taxon>Eukaryota</taxon>
        <taxon>Metazoa</taxon>
        <taxon>Chordata</taxon>
        <taxon>Craniata</taxon>
        <taxon>Vertebrata</taxon>
        <taxon>Euteleostomi</taxon>
        <taxon>Archelosauria</taxon>
        <taxon>Archosauria</taxon>
        <taxon>Dinosauria</taxon>
        <taxon>Saurischia</taxon>
        <taxon>Theropoda</taxon>
        <taxon>Coelurosauria</taxon>
        <taxon>Aves</taxon>
        <taxon>Neognathae</taxon>
        <taxon>Neoaves</taxon>
        <taxon>Charadriiformes</taxon>
        <taxon>Pedionomidae</taxon>
        <taxon>Pedionomus</taxon>
    </lineage>
</organism>
<comment type="caution">
    <text evidence="8">The sequence shown here is derived from an EMBL/GenBank/DDBJ whole genome shotgun (WGS) entry which is preliminary data.</text>
</comment>
<dbReference type="Pfam" id="PF00665">
    <property type="entry name" value="rve"/>
    <property type="match status" value="1"/>
</dbReference>
<protein>
    <submittedName>
        <fullName evidence="8">POL4 protein</fullName>
    </submittedName>
</protein>
<dbReference type="GO" id="GO:0003676">
    <property type="term" value="F:nucleic acid binding"/>
    <property type="evidence" value="ECO:0007669"/>
    <property type="project" value="InterPro"/>
</dbReference>
<evidence type="ECO:0000256" key="1">
    <source>
        <dbReference type="ARBA" id="ARBA00022679"/>
    </source>
</evidence>
<dbReference type="GO" id="GO:0015074">
    <property type="term" value="P:DNA integration"/>
    <property type="evidence" value="ECO:0007669"/>
    <property type="project" value="InterPro"/>
</dbReference>
<reference evidence="8 9" key="1">
    <citation type="submission" date="2019-09" db="EMBL/GenBank/DDBJ databases">
        <title>Bird 10,000 Genomes (B10K) Project - Family phase.</title>
        <authorList>
            <person name="Zhang G."/>
        </authorList>
    </citation>
    <scope>NUCLEOTIDE SEQUENCE [LARGE SCALE GENOMIC DNA]</scope>
    <source>
        <strain evidence="8">B10K-DU-029-80</strain>
        <tissue evidence="8">Muscle</tissue>
    </source>
</reference>
<sequence length="111" mass="13108">RPFEKVQVDFTELSKVGRIKYLFVIVDHLTQWVEAYPVARATAQKVVKILLEYLIPRYGIIQYIDSDQGTHFTSKIIKLLCQYLGIQWEYHTPWHPQSSGKVERMNQTIKQ</sequence>
<evidence type="ECO:0000313" key="8">
    <source>
        <dbReference type="EMBL" id="NWW47254.1"/>
    </source>
</evidence>
<feature type="non-terminal residue" evidence="8">
    <location>
        <position position="1"/>
    </location>
</feature>
<dbReference type="InterPro" id="IPR036397">
    <property type="entry name" value="RNaseH_sf"/>
</dbReference>
<evidence type="ECO:0000256" key="4">
    <source>
        <dbReference type="ARBA" id="ARBA00022759"/>
    </source>
</evidence>
<dbReference type="SUPFAM" id="SSF53098">
    <property type="entry name" value="Ribonuclease H-like"/>
    <property type="match status" value="1"/>
</dbReference>
<keyword evidence="5" id="KW-0378">Hydrolase</keyword>
<evidence type="ECO:0000313" key="9">
    <source>
        <dbReference type="Proteomes" id="UP000565207"/>
    </source>
</evidence>
<dbReference type="PROSITE" id="PS50994">
    <property type="entry name" value="INTEGRASE"/>
    <property type="match status" value="1"/>
</dbReference>
<evidence type="ECO:0000256" key="6">
    <source>
        <dbReference type="ARBA" id="ARBA00022918"/>
    </source>
</evidence>
<dbReference type="GO" id="GO:0004519">
    <property type="term" value="F:endonuclease activity"/>
    <property type="evidence" value="ECO:0007669"/>
    <property type="project" value="UniProtKB-KW"/>
</dbReference>
<keyword evidence="9" id="KW-1185">Reference proteome</keyword>
<dbReference type="PANTHER" id="PTHR41694:SF5">
    <property type="entry name" value="RIBONUCLEASE H"/>
    <property type="match status" value="1"/>
</dbReference>
<dbReference type="GO" id="GO:0016787">
    <property type="term" value="F:hydrolase activity"/>
    <property type="evidence" value="ECO:0007669"/>
    <property type="project" value="UniProtKB-KW"/>
</dbReference>
<keyword evidence="2" id="KW-0548">Nucleotidyltransferase</keyword>
<keyword evidence="4" id="KW-0255">Endonuclease</keyword>
<evidence type="ECO:0000256" key="2">
    <source>
        <dbReference type="ARBA" id="ARBA00022695"/>
    </source>
</evidence>
<evidence type="ECO:0000256" key="3">
    <source>
        <dbReference type="ARBA" id="ARBA00022722"/>
    </source>
</evidence>
<dbReference type="Proteomes" id="UP000565207">
    <property type="component" value="Unassembled WGS sequence"/>
</dbReference>